<evidence type="ECO:0000256" key="1">
    <source>
        <dbReference type="SAM" id="MobiDB-lite"/>
    </source>
</evidence>
<feature type="region of interest" description="Disordered" evidence="1">
    <location>
        <begin position="572"/>
        <end position="728"/>
    </location>
</feature>
<name>A0A317SF36_9PEZI</name>
<dbReference type="STRING" id="42249.A0A317SF36"/>
<dbReference type="AlphaFoldDB" id="A0A317SF36"/>
<evidence type="ECO:0000313" key="3">
    <source>
        <dbReference type="Proteomes" id="UP000246991"/>
    </source>
</evidence>
<protein>
    <submittedName>
        <fullName evidence="2">Uncharacterized protein</fullName>
    </submittedName>
</protein>
<feature type="region of interest" description="Disordered" evidence="1">
    <location>
        <begin position="518"/>
        <end position="556"/>
    </location>
</feature>
<feature type="compositionally biased region" description="Basic and acidic residues" evidence="1">
    <location>
        <begin position="654"/>
        <end position="702"/>
    </location>
</feature>
<proteinExistence type="predicted"/>
<evidence type="ECO:0000313" key="2">
    <source>
        <dbReference type="EMBL" id="PWW72975.1"/>
    </source>
</evidence>
<feature type="compositionally biased region" description="Basic and acidic residues" evidence="1">
    <location>
        <begin position="529"/>
        <end position="547"/>
    </location>
</feature>
<reference evidence="2 3" key="1">
    <citation type="submission" date="2018-03" db="EMBL/GenBank/DDBJ databases">
        <title>Genomes of Pezizomycetes fungi and the evolution of truffles.</title>
        <authorList>
            <person name="Murat C."/>
            <person name="Payen T."/>
            <person name="Noel B."/>
            <person name="Kuo A."/>
            <person name="Martin F.M."/>
        </authorList>
    </citation>
    <scope>NUCLEOTIDE SEQUENCE [LARGE SCALE GENOMIC DNA]</scope>
    <source>
        <strain evidence="2">091103-1</strain>
    </source>
</reference>
<gene>
    <name evidence="2" type="ORF">C7212DRAFT_359700</name>
</gene>
<dbReference type="InterPro" id="IPR027417">
    <property type="entry name" value="P-loop_NTPase"/>
</dbReference>
<dbReference type="Proteomes" id="UP000246991">
    <property type="component" value="Unassembled WGS sequence"/>
</dbReference>
<comment type="caution">
    <text evidence="2">The sequence shown here is derived from an EMBL/GenBank/DDBJ whole genome shotgun (WGS) entry which is preliminary data.</text>
</comment>
<dbReference type="OrthoDB" id="9984275at2759"/>
<feature type="region of interest" description="Disordered" evidence="1">
    <location>
        <begin position="375"/>
        <end position="501"/>
    </location>
</feature>
<feature type="compositionally biased region" description="Basic and acidic residues" evidence="1">
    <location>
        <begin position="572"/>
        <end position="592"/>
    </location>
</feature>
<organism evidence="2 3">
    <name type="scientific">Tuber magnatum</name>
    <name type="common">white Piedmont truffle</name>
    <dbReference type="NCBI Taxonomy" id="42249"/>
    <lineage>
        <taxon>Eukaryota</taxon>
        <taxon>Fungi</taxon>
        <taxon>Dikarya</taxon>
        <taxon>Ascomycota</taxon>
        <taxon>Pezizomycotina</taxon>
        <taxon>Pezizomycetes</taxon>
        <taxon>Pezizales</taxon>
        <taxon>Tuberaceae</taxon>
        <taxon>Tuber</taxon>
    </lineage>
</organism>
<dbReference type="EMBL" id="PYWC01000090">
    <property type="protein sequence ID" value="PWW72975.1"/>
    <property type="molecule type" value="Genomic_DNA"/>
</dbReference>
<keyword evidence="3" id="KW-1185">Reference proteome</keyword>
<accession>A0A317SF36</accession>
<sequence>MSRFTLFEHPLWIGHEGKSSPTMGASPYDLPKASHLLPIGDESSGVGKIVRAVADNIVHHAVAYDISSGFMRDAPIPRTGHWAAEEITQKLDKLKAYEAENAESRYRAQTLRRERDSLTPMLPESWDMSSSRAKRAGYPPEIAAEALLKLLEHDKWPRNSIAAIGREASAKEFIEGCVELGIDARELTVDNWNRDMEREGRIPMGRTDMRFDPKIREYYKERNEQDACRDKTIVWVATSASARGLDVPGVFHLYVLHRLEKAREYTTYCGRVARWPFPTLQKDVKDPSSLGAGVRRGVGKVVSLLLEDHVVPASGLEGSSVSDQVIRNDGSDHANWSWLEEGLMVAKIGCHFRDYYGKAGEYSCGPEVWMPKPIRPEALAPTPSRTSNPLGATLGPDPLQEPSFSHPLKESSSGQIPGDLFELAPEQLKQASEKAQPEPSTNLPDLSDIWSLPFSGGSSKPAEELQQPTRSNDGDEANFWSNLKDIAPPPQTPGLPLFKSPQEDFRTDLCHAQERELSRIPAGANNAEDGYREPLKKSRRGQGRDSGRSGATAGVSTFDMGAVGGFNFRYKSPREEFRPDLKSDSERKRETEELSLTAIDAVEGYQEPPGTLKARPYGFGRSRMGHPKKSDQDWEEDFGVRFVPFREAGEELPGSEKEAEETREKTEAPTEEKKAPKEGKKASKGEKKASKEKKKPSEEEKGKIKKVKKAAMEASKQPKGPGEEAVDQLKDLLEVGATGKIRGAKSDCKAK</sequence>
<dbReference type="SUPFAM" id="SSF52540">
    <property type="entry name" value="P-loop containing nucleoside triphosphate hydrolases"/>
    <property type="match status" value="1"/>
</dbReference>